<name>A0ABU8ET43_9GAMM</name>
<gene>
    <name evidence="2" type="ORF">WAE96_10390</name>
</gene>
<protein>
    <recommendedName>
        <fullName evidence="4">Solute-binding protein family 3/N-terminal domain-containing protein</fullName>
    </recommendedName>
</protein>
<evidence type="ECO:0008006" key="4">
    <source>
        <dbReference type="Google" id="ProtNLM"/>
    </source>
</evidence>
<organism evidence="2 3">
    <name type="scientific">Pseudoalteromonas spongiae</name>
    <dbReference type="NCBI Taxonomy" id="298657"/>
    <lineage>
        <taxon>Bacteria</taxon>
        <taxon>Pseudomonadati</taxon>
        <taxon>Pseudomonadota</taxon>
        <taxon>Gammaproteobacteria</taxon>
        <taxon>Alteromonadales</taxon>
        <taxon>Pseudoalteromonadaceae</taxon>
        <taxon>Pseudoalteromonas</taxon>
    </lineage>
</organism>
<reference evidence="2 3" key="1">
    <citation type="submission" date="2023-12" db="EMBL/GenBank/DDBJ databases">
        <title>Friends and Foes: Symbiotic and Algicidal bacterial influence on Karenia brevis blooms.</title>
        <authorList>
            <person name="Fei C."/>
            <person name="Mohamed A.R."/>
            <person name="Booker A."/>
            <person name="Arshad M."/>
            <person name="Klass S."/>
            <person name="Ahn S."/>
            <person name="Gilbert P.M."/>
            <person name="Heil C.A."/>
            <person name="Martinez J.M."/>
            <person name="Amin S.A."/>
        </authorList>
    </citation>
    <scope>NUCLEOTIDE SEQUENCE [LARGE SCALE GENOMIC DNA]</scope>
    <source>
        <strain evidence="2 3">CE15</strain>
    </source>
</reference>
<evidence type="ECO:0000256" key="1">
    <source>
        <dbReference type="SAM" id="SignalP"/>
    </source>
</evidence>
<comment type="caution">
    <text evidence="2">The sequence shown here is derived from an EMBL/GenBank/DDBJ whole genome shotgun (WGS) entry which is preliminary data.</text>
</comment>
<accession>A0ABU8ET43</accession>
<evidence type="ECO:0000313" key="2">
    <source>
        <dbReference type="EMBL" id="MEI4550072.1"/>
    </source>
</evidence>
<feature type="signal peptide" evidence="1">
    <location>
        <begin position="1"/>
        <end position="25"/>
    </location>
</feature>
<sequence length="298" mass="33744">MLKLSRFNICFCVLASMLFGFAANAANSSNTVDMYIRDDVYVDFQAFLAGRDVHQITSFSGYRMRRDVVDMVLALQALKLGGFDKTFNYQVGKVTLRNTNILERGKQLLSFDTYWYADAEKIAEHAYISAAVFNKGEYLAGVFAHPENRKVFAIDSLDDFSQFTSISTPRWHADWQTLKSLKLKKLYKDDEWLQQIRAVDKKWADFALLPFMPAVNNHYKLHSLELLAVPGIALTFDDSRHYVVSKTHPDGKAAFDALQKGLAILAAQKRIKSAYIEAGFIPEKGSVKVLNSELISKD</sequence>
<dbReference type="RefSeq" id="WP_336435392.1">
    <property type="nucleotide sequence ID" value="NZ_JBAWKS010000001.1"/>
</dbReference>
<evidence type="ECO:0000313" key="3">
    <source>
        <dbReference type="Proteomes" id="UP001382455"/>
    </source>
</evidence>
<proteinExistence type="predicted"/>
<dbReference type="Proteomes" id="UP001382455">
    <property type="component" value="Unassembled WGS sequence"/>
</dbReference>
<keyword evidence="3" id="KW-1185">Reference proteome</keyword>
<dbReference type="EMBL" id="JBAWKS010000001">
    <property type="protein sequence ID" value="MEI4550072.1"/>
    <property type="molecule type" value="Genomic_DNA"/>
</dbReference>
<feature type="chain" id="PRO_5046709436" description="Solute-binding protein family 3/N-terminal domain-containing protein" evidence="1">
    <location>
        <begin position="26"/>
        <end position="298"/>
    </location>
</feature>
<keyword evidence="1" id="KW-0732">Signal</keyword>